<dbReference type="PANTHER" id="PTHR43013:SF1">
    <property type="entry name" value="GLUTAMYL-TRNA REDUCTASE"/>
    <property type="match status" value="1"/>
</dbReference>
<dbReference type="SUPFAM" id="SSF69075">
    <property type="entry name" value="Glutamyl tRNA-reductase dimerization domain"/>
    <property type="match status" value="1"/>
</dbReference>
<dbReference type="Pfam" id="PF00745">
    <property type="entry name" value="GlutR_dimer"/>
    <property type="match status" value="1"/>
</dbReference>
<comment type="pathway">
    <text evidence="1">Porphyrin-containing compound metabolism; protoporphyrin-IX biosynthesis; 5-aminolevulinate from L-glutamyl-tRNA(Glu): step 1/2.</text>
</comment>
<dbReference type="SUPFAM" id="SSF51735">
    <property type="entry name" value="NAD(P)-binding Rossmann-fold domains"/>
    <property type="match status" value="1"/>
</dbReference>
<dbReference type="NCBIfam" id="TIGR01035">
    <property type="entry name" value="hemA"/>
    <property type="match status" value="1"/>
</dbReference>
<evidence type="ECO:0000256" key="6">
    <source>
        <dbReference type="ARBA" id="ARBA00023244"/>
    </source>
</evidence>
<evidence type="ECO:0000259" key="10">
    <source>
        <dbReference type="Pfam" id="PF01488"/>
    </source>
</evidence>
<feature type="domain" description="Glutamyl-tRNA reductase N-terminal" evidence="11">
    <location>
        <begin position="7"/>
        <end position="157"/>
    </location>
</feature>
<dbReference type="HAMAP" id="MF_00087">
    <property type="entry name" value="Glu_tRNA_reductase"/>
    <property type="match status" value="1"/>
</dbReference>
<evidence type="ECO:0000256" key="5">
    <source>
        <dbReference type="ARBA" id="ARBA00023002"/>
    </source>
</evidence>
<evidence type="ECO:0000313" key="12">
    <source>
        <dbReference type="EMBL" id="CAB4878589.1"/>
    </source>
</evidence>
<feature type="domain" description="Tetrapyrrole biosynthesis glutamyl-tRNA reductase dimerisation" evidence="9">
    <location>
        <begin position="322"/>
        <end position="419"/>
    </location>
</feature>
<comment type="catalytic activity">
    <reaction evidence="7">
        <text>(S)-4-amino-5-oxopentanoate + tRNA(Glu) + NADP(+) = L-glutamyl-tRNA(Glu) + NADPH + H(+)</text>
        <dbReference type="Rhea" id="RHEA:12344"/>
        <dbReference type="Rhea" id="RHEA-COMP:9663"/>
        <dbReference type="Rhea" id="RHEA-COMP:9680"/>
        <dbReference type="ChEBI" id="CHEBI:15378"/>
        <dbReference type="ChEBI" id="CHEBI:57501"/>
        <dbReference type="ChEBI" id="CHEBI:57783"/>
        <dbReference type="ChEBI" id="CHEBI:58349"/>
        <dbReference type="ChEBI" id="CHEBI:78442"/>
        <dbReference type="ChEBI" id="CHEBI:78520"/>
        <dbReference type="EC" id="1.2.1.70"/>
    </reaction>
</comment>
<comment type="similarity">
    <text evidence="2">Belongs to the glutamyl-tRNA reductase family.</text>
</comment>
<reference evidence="12" key="1">
    <citation type="submission" date="2020-05" db="EMBL/GenBank/DDBJ databases">
        <authorList>
            <person name="Chiriac C."/>
            <person name="Salcher M."/>
            <person name="Ghai R."/>
            <person name="Kavagutti S V."/>
        </authorList>
    </citation>
    <scope>NUCLEOTIDE SEQUENCE</scope>
</reference>
<dbReference type="InterPro" id="IPR015895">
    <property type="entry name" value="4pyrrol_synth_GluRdtase_N"/>
</dbReference>
<name>A0A6J7EDM6_9ZZZZ</name>
<sequence length="453" mass="48700">MSEVLAIGVSHKTAQVELRERLALSQWQVEGFLQDLLAEESIDEAAAISTCNRTEIYLVTRDAVAAEAAALSRLATRAGIRPTELTPIIYALRNCDGARHLFRVSSGLESMVIGEAEVLGQVRSAFDVALEAGTTGPLLNRLFQSALRTGKRVRTETAIGERSMSISTVAASLARELLGDLDGSRVVILGAGETAELAAKALSAYGAQTVFLANRRRNRALALAQKFDGKAIFLDGLPDQLHKADVVIGATSSPHPIVTADELDQVVRLRNGRPLVLIDLAVPRDIEAACGDLAGVTVRDIDDLQAVVDRNKSVRAAEAGLAEDIVDDEIGIFAQWLGTLDAVPTIRDLRTRGEEVANAVIAENAGRWESLSDTDRERVELLAKTVAQRLLHEPTVQLRGHGNEGSHGRLETVREIFGLDKVKQSQEPSESLEGGGEVVELPPRRGADSGRSQ</sequence>
<evidence type="ECO:0000259" key="11">
    <source>
        <dbReference type="Pfam" id="PF05201"/>
    </source>
</evidence>
<accession>A0A6J7EDM6</accession>
<organism evidence="12">
    <name type="scientific">freshwater metagenome</name>
    <dbReference type="NCBI Taxonomy" id="449393"/>
    <lineage>
        <taxon>unclassified sequences</taxon>
        <taxon>metagenomes</taxon>
        <taxon>ecological metagenomes</taxon>
    </lineage>
</organism>
<dbReference type="EC" id="1.2.1.70" evidence="3"/>
<dbReference type="InterPro" id="IPR000343">
    <property type="entry name" value="4pyrrol_synth_GluRdtase"/>
</dbReference>
<dbReference type="InterPro" id="IPR036291">
    <property type="entry name" value="NAD(P)-bd_dom_sf"/>
</dbReference>
<dbReference type="EMBL" id="CAFBLU010000020">
    <property type="protein sequence ID" value="CAB4878589.1"/>
    <property type="molecule type" value="Genomic_DNA"/>
</dbReference>
<feature type="compositionally biased region" description="Basic and acidic residues" evidence="8">
    <location>
        <begin position="442"/>
        <end position="453"/>
    </location>
</feature>
<feature type="region of interest" description="Disordered" evidence="8">
    <location>
        <begin position="420"/>
        <end position="453"/>
    </location>
</feature>
<dbReference type="FunFam" id="3.40.50.720:FF:000031">
    <property type="entry name" value="Glutamyl-tRNA reductase"/>
    <property type="match status" value="1"/>
</dbReference>
<dbReference type="PANTHER" id="PTHR43013">
    <property type="entry name" value="GLUTAMYL-TRNA REDUCTASE"/>
    <property type="match status" value="1"/>
</dbReference>
<dbReference type="AlphaFoldDB" id="A0A6J7EDM6"/>
<proteinExistence type="inferred from homology"/>
<dbReference type="Gene3D" id="3.40.50.720">
    <property type="entry name" value="NAD(P)-binding Rossmann-like Domain"/>
    <property type="match status" value="1"/>
</dbReference>
<dbReference type="Gene3D" id="3.30.460.30">
    <property type="entry name" value="Glutamyl-tRNA reductase, N-terminal domain"/>
    <property type="match status" value="1"/>
</dbReference>
<dbReference type="InterPro" id="IPR036453">
    <property type="entry name" value="GluRdtase_dimer_dom_sf"/>
</dbReference>
<protein>
    <recommendedName>
        <fullName evidence="3">glutamyl-tRNA reductase</fullName>
        <ecNumber evidence="3">1.2.1.70</ecNumber>
    </recommendedName>
</protein>
<evidence type="ECO:0000259" key="9">
    <source>
        <dbReference type="Pfam" id="PF00745"/>
    </source>
</evidence>
<gene>
    <name evidence="12" type="ORF">UFOPK3444_01182</name>
</gene>
<dbReference type="UniPathway" id="UPA00251">
    <property type="reaction ID" value="UER00316"/>
</dbReference>
<evidence type="ECO:0000256" key="7">
    <source>
        <dbReference type="ARBA" id="ARBA00047464"/>
    </source>
</evidence>
<dbReference type="GO" id="GO:0050661">
    <property type="term" value="F:NADP binding"/>
    <property type="evidence" value="ECO:0007669"/>
    <property type="project" value="InterPro"/>
</dbReference>
<dbReference type="GO" id="GO:0008883">
    <property type="term" value="F:glutamyl-tRNA reductase activity"/>
    <property type="evidence" value="ECO:0007669"/>
    <property type="project" value="UniProtKB-EC"/>
</dbReference>
<keyword evidence="5" id="KW-0560">Oxidoreductase</keyword>
<dbReference type="InterPro" id="IPR018214">
    <property type="entry name" value="GluRdtase_CS"/>
</dbReference>
<evidence type="ECO:0000256" key="4">
    <source>
        <dbReference type="ARBA" id="ARBA00022857"/>
    </source>
</evidence>
<dbReference type="InterPro" id="IPR036343">
    <property type="entry name" value="GluRdtase_N_sf"/>
</dbReference>
<dbReference type="Pfam" id="PF01488">
    <property type="entry name" value="Shikimate_DH"/>
    <property type="match status" value="1"/>
</dbReference>
<evidence type="ECO:0000256" key="2">
    <source>
        <dbReference type="ARBA" id="ARBA00005916"/>
    </source>
</evidence>
<dbReference type="CDD" id="cd05213">
    <property type="entry name" value="NAD_bind_Glutamyl_tRNA_reduct"/>
    <property type="match status" value="1"/>
</dbReference>
<dbReference type="SUPFAM" id="SSF69742">
    <property type="entry name" value="Glutamyl tRNA-reductase catalytic, N-terminal domain"/>
    <property type="match status" value="1"/>
</dbReference>
<keyword evidence="6" id="KW-0627">Porphyrin biosynthesis</keyword>
<feature type="domain" description="Quinate/shikimate 5-dehydrogenase/glutamyl-tRNA reductase" evidence="10">
    <location>
        <begin position="173"/>
        <end position="307"/>
    </location>
</feature>
<keyword evidence="4" id="KW-0521">NADP</keyword>
<dbReference type="PIRSF" id="PIRSF000445">
    <property type="entry name" value="4pyrrol_synth_GluRdtase"/>
    <property type="match status" value="1"/>
</dbReference>
<dbReference type="InterPro" id="IPR006151">
    <property type="entry name" value="Shikm_DH/Glu-tRNA_Rdtase"/>
</dbReference>
<dbReference type="GO" id="GO:0019353">
    <property type="term" value="P:protoporphyrinogen IX biosynthetic process from glutamate"/>
    <property type="evidence" value="ECO:0007669"/>
    <property type="project" value="TreeGrafter"/>
</dbReference>
<dbReference type="FunFam" id="3.30.460.30:FF:000001">
    <property type="entry name" value="Glutamyl-tRNA reductase"/>
    <property type="match status" value="1"/>
</dbReference>
<dbReference type="InterPro" id="IPR015896">
    <property type="entry name" value="4pyrrol_synth_GluRdtase_dimer"/>
</dbReference>
<evidence type="ECO:0000256" key="8">
    <source>
        <dbReference type="SAM" id="MobiDB-lite"/>
    </source>
</evidence>
<evidence type="ECO:0000256" key="1">
    <source>
        <dbReference type="ARBA" id="ARBA00005059"/>
    </source>
</evidence>
<evidence type="ECO:0000256" key="3">
    <source>
        <dbReference type="ARBA" id="ARBA00012970"/>
    </source>
</evidence>
<dbReference type="Pfam" id="PF05201">
    <property type="entry name" value="GlutR_N"/>
    <property type="match status" value="1"/>
</dbReference>
<dbReference type="PROSITE" id="PS00747">
    <property type="entry name" value="GLUTR"/>
    <property type="match status" value="1"/>
</dbReference>